<protein>
    <recommendedName>
        <fullName evidence="3">Cyanobacterial TRADD-N associated 2 transmembrane domain-containing protein</fullName>
    </recommendedName>
</protein>
<reference evidence="5" key="1">
    <citation type="submission" date="2023-07" db="EMBL/GenBank/DDBJ databases">
        <title>30 novel species of actinomycetes from the DSMZ collection.</title>
        <authorList>
            <person name="Nouioui I."/>
        </authorList>
    </citation>
    <scope>NUCLEOTIDE SEQUENCE [LARGE SCALE GENOMIC DNA]</scope>
    <source>
        <strain evidence="5">DSM 41979</strain>
    </source>
</reference>
<feature type="transmembrane region" description="Helical" evidence="2">
    <location>
        <begin position="106"/>
        <end position="127"/>
    </location>
</feature>
<evidence type="ECO:0000259" key="3">
    <source>
        <dbReference type="Pfam" id="PF20712"/>
    </source>
</evidence>
<sequence length="197" mass="21167">MARDLTGSPDAPGDEPAGQSVNVGNDSTVYVNNTIYPSVDRRRPFRSAPSLMSRRLDFHFEYLRHTLQQARSTFRLSVWFMSGGALVILGGAVLALVHAGNPDLSYLPYVTTLTGALFTVGGGALALHSRRTMANLAKAAEDNQEKIEAEHRLDKATTLIDRIEDPAAKDRLNAAAALKALGADRLELPGGTPDPEG</sequence>
<dbReference type="InterPro" id="IPR048567">
    <property type="entry name" value="CyanoTRADDas_TM"/>
</dbReference>
<dbReference type="RefSeq" id="WP_202525091.1">
    <property type="nucleotide sequence ID" value="NZ_JAVRET010000059.1"/>
</dbReference>
<dbReference type="Proteomes" id="UP001183610">
    <property type="component" value="Unassembled WGS sequence"/>
</dbReference>
<evidence type="ECO:0000313" key="5">
    <source>
        <dbReference type="Proteomes" id="UP001183610"/>
    </source>
</evidence>
<keyword evidence="2" id="KW-0472">Membrane</keyword>
<evidence type="ECO:0000256" key="2">
    <source>
        <dbReference type="SAM" id="Phobius"/>
    </source>
</evidence>
<evidence type="ECO:0000256" key="1">
    <source>
        <dbReference type="SAM" id="MobiDB-lite"/>
    </source>
</evidence>
<name>A0ABU2R656_9ACTN</name>
<gene>
    <name evidence="4" type="ORF">RM698_22310</name>
</gene>
<feature type="domain" description="Cyanobacterial TRADD-N associated 2 transmembrane" evidence="3">
    <location>
        <begin position="66"/>
        <end position="136"/>
    </location>
</feature>
<dbReference type="EMBL" id="JAVRET010000059">
    <property type="protein sequence ID" value="MDT0411766.1"/>
    <property type="molecule type" value="Genomic_DNA"/>
</dbReference>
<accession>A0ABU2R656</accession>
<keyword evidence="2" id="KW-1133">Transmembrane helix</keyword>
<proteinExistence type="predicted"/>
<feature type="transmembrane region" description="Helical" evidence="2">
    <location>
        <begin position="78"/>
        <end position="100"/>
    </location>
</feature>
<dbReference type="Pfam" id="PF20712">
    <property type="entry name" value="CyanoTRADDas_TM"/>
    <property type="match status" value="1"/>
</dbReference>
<feature type="region of interest" description="Disordered" evidence="1">
    <location>
        <begin position="1"/>
        <end position="25"/>
    </location>
</feature>
<keyword evidence="5" id="KW-1185">Reference proteome</keyword>
<comment type="caution">
    <text evidence="4">The sequence shown here is derived from an EMBL/GenBank/DDBJ whole genome shotgun (WGS) entry which is preliminary data.</text>
</comment>
<evidence type="ECO:0000313" key="4">
    <source>
        <dbReference type="EMBL" id="MDT0411766.1"/>
    </source>
</evidence>
<keyword evidence="2" id="KW-0812">Transmembrane</keyword>
<organism evidence="4 5">
    <name type="scientific">Streptomyces evansiae</name>
    <dbReference type="NCBI Taxonomy" id="3075535"/>
    <lineage>
        <taxon>Bacteria</taxon>
        <taxon>Bacillati</taxon>
        <taxon>Actinomycetota</taxon>
        <taxon>Actinomycetes</taxon>
        <taxon>Kitasatosporales</taxon>
        <taxon>Streptomycetaceae</taxon>
        <taxon>Streptomyces</taxon>
    </lineage>
</organism>